<dbReference type="PANTHER" id="PTHR33776">
    <property type="entry name" value="ENDO/EXONUCLEASE/PHOSPHATASE DOMAIN-CONTAINING PROTEIN"/>
    <property type="match status" value="1"/>
</dbReference>
<organism evidence="3 4">
    <name type="scientific">Penaeus vannamei</name>
    <name type="common">Whiteleg shrimp</name>
    <name type="synonym">Litopenaeus vannamei</name>
    <dbReference type="NCBI Taxonomy" id="6689"/>
    <lineage>
        <taxon>Eukaryota</taxon>
        <taxon>Metazoa</taxon>
        <taxon>Ecdysozoa</taxon>
        <taxon>Arthropoda</taxon>
        <taxon>Crustacea</taxon>
        <taxon>Multicrustacea</taxon>
        <taxon>Malacostraca</taxon>
        <taxon>Eumalacostraca</taxon>
        <taxon>Eucarida</taxon>
        <taxon>Decapoda</taxon>
        <taxon>Dendrobranchiata</taxon>
        <taxon>Penaeoidea</taxon>
        <taxon>Penaeidae</taxon>
        <taxon>Penaeus</taxon>
    </lineage>
</organism>
<name>A0A423TEV3_PENVA</name>
<evidence type="ECO:0000313" key="4">
    <source>
        <dbReference type="Proteomes" id="UP000283509"/>
    </source>
</evidence>
<reference evidence="3 4" key="1">
    <citation type="submission" date="2018-04" db="EMBL/GenBank/DDBJ databases">
        <authorList>
            <person name="Zhang X."/>
            <person name="Yuan J."/>
            <person name="Li F."/>
            <person name="Xiang J."/>
        </authorList>
    </citation>
    <scope>NUCLEOTIDE SEQUENCE [LARGE SCALE GENOMIC DNA]</scope>
    <source>
        <tissue evidence="3">Muscle</tissue>
    </source>
</reference>
<evidence type="ECO:0000259" key="2">
    <source>
        <dbReference type="Pfam" id="PF03372"/>
    </source>
</evidence>
<feature type="chain" id="PRO_5019158384" description="Endonuclease/exonuclease/phosphatase domain-containing protein" evidence="1">
    <location>
        <begin position="18"/>
        <end position="381"/>
    </location>
</feature>
<dbReference type="STRING" id="6689.A0A423TEV3"/>
<proteinExistence type="predicted"/>
<dbReference type="InterPro" id="IPR005135">
    <property type="entry name" value="Endo/exonuclease/phosphatase"/>
</dbReference>
<feature type="domain" description="Endonuclease/exonuclease/phosphatase" evidence="2">
    <location>
        <begin position="75"/>
        <end position="272"/>
    </location>
</feature>
<dbReference type="Proteomes" id="UP000283509">
    <property type="component" value="Unassembled WGS sequence"/>
</dbReference>
<dbReference type="Gene3D" id="3.60.10.10">
    <property type="entry name" value="Endonuclease/exonuclease/phosphatase"/>
    <property type="match status" value="1"/>
</dbReference>
<keyword evidence="4" id="KW-1185">Reference proteome</keyword>
<dbReference type="AlphaFoldDB" id="A0A423TEV3"/>
<feature type="signal peptide" evidence="1">
    <location>
        <begin position="1"/>
        <end position="17"/>
    </location>
</feature>
<dbReference type="OrthoDB" id="6370583at2759"/>
<dbReference type="InterPro" id="IPR036691">
    <property type="entry name" value="Endo/exonu/phosph_ase_sf"/>
</dbReference>
<reference evidence="3 4" key="2">
    <citation type="submission" date="2019-01" db="EMBL/GenBank/DDBJ databases">
        <title>The decoding of complex shrimp genome reveals the adaptation for benthos swimmer, frequently molting mechanism and breeding impact on genome.</title>
        <authorList>
            <person name="Sun Y."/>
            <person name="Gao Y."/>
            <person name="Yu Y."/>
        </authorList>
    </citation>
    <scope>NUCLEOTIDE SEQUENCE [LARGE SCALE GENOMIC DNA]</scope>
    <source>
        <tissue evidence="3">Muscle</tissue>
    </source>
</reference>
<dbReference type="Pfam" id="PF03372">
    <property type="entry name" value="Exo_endo_phos"/>
    <property type="match status" value="1"/>
</dbReference>
<dbReference type="EMBL" id="QCYY01001819">
    <property type="protein sequence ID" value="ROT75019.1"/>
    <property type="molecule type" value="Genomic_DNA"/>
</dbReference>
<dbReference type="PANTHER" id="PTHR33776:SF3">
    <property type="entry name" value="PHD-TYPE DOMAIN-CONTAINING PROTEIN"/>
    <property type="match status" value="1"/>
</dbReference>
<accession>A0A423TEV3</accession>
<dbReference type="GO" id="GO:0003824">
    <property type="term" value="F:catalytic activity"/>
    <property type="evidence" value="ECO:0007669"/>
    <property type="project" value="InterPro"/>
</dbReference>
<gene>
    <name evidence="3" type="ORF">C7M84_006466</name>
</gene>
<comment type="caution">
    <text evidence="3">The sequence shown here is derived from an EMBL/GenBank/DDBJ whole genome shotgun (WGS) entry which is preliminary data.</text>
</comment>
<evidence type="ECO:0000313" key="3">
    <source>
        <dbReference type="EMBL" id="ROT75019.1"/>
    </source>
</evidence>
<dbReference type="SUPFAM" id="SSF56219">
    <property type="entry name" value="DNase I-like"/>
    <property type="match status" value="1"/>
</dbReference>
<evidence type="ECO:0000256" key="1">
    <source>
        <dbReference type="SAM" id="SignalP"/>
    </source>
</evidence>
<sequence length="381" mass="42819">MLSVDSFLLLLIPLVLPYPSLSPVTGLQDIRHTHHTHNRSTPLTPTHTLSSRLTPFIQPGVMPGRKSRDQLTIISANVRGLLTNIGDLVNSHVIPRTPDIVATVETFMNESVPDNFGHMKGYTRWHRRDRTHGTFGGVAVSFHKSLSVQPLDVDLPNHLEIMFFKIWAQHQTVLLCVCYRPQWQGSEPIVFLQTHLDELLQLHTCNHVIIVGDMNQHLVARSFEELLTVHGLFNHVDFPTHISGSSLDPVVSDLPDSVVTCSPLSAVGSSDHMAILTLIQITPQRDAAVTRTNWLWGKADWNGLCNALQQEPWNSILIIDRFGQVVGTRNHNPLIMMFRIKYYPRNQTPLNHDVFGQVFPAINNPLNHDVFGTSFPAITTL</sequence>
<protein>
    <recommendedName>
        <fullName evidence="2">Endonuclease/exonuclease/phosphatase domain-containing protein</fullName>
    </recommendedName>
</protein>
<keyword evidence="1" id="KW-0732">Signal</keyword>